<reference evidence="3 4" key="1">
    <citation type="journal article" date="2020" name="Nat. Food">
        <title>A phased Vanilla planifolia genome enables genetic improvement of flavour and production.</title>
        <authorList>
            <person name="Hasing T."/>
            <person name="Tang H."/>
            <person name="Brym M."/>
            <person name="Khazi F."/>
            <person name="Huang T."/>
            <person name="Chambers A.H."/>
        </authorList>
    </citation>
    <scope>NUCLEOTIDE SEQUENCE [LARGE SCALE GENOMIC DNA]</scope>
    <source>
        <tissue evidence="2">Leaf</tissue>
    </source>
</reference>
<keyword evidence="3" id="KW-1185">Reference proteome</keyword>
<gene>
    <name evidence="2" type="ORF">HPP92_021159</name>
    <name evidence="1" type="ORF">HPP92_021516</name>
</gene>
<organism evidence="2 4">
    <name type="scientific">Vanilla planifolia</name>
    <name type="common">Vanilla</name>
    <dbReference type="NCBI Taxonomy" id="51239"/>
    <lineage>
        <taxon>Eukaryota</taxon>
        <taxon>Viridiplantae</taxon>
        <taxon>Streptophyta</taxon>
        <taxon>Embryophyta</taxon>
        <taxon>Tracheophyta</taxon>
        <taxon>Spermatophyta</taxon>
        <taxon>Magnoliopsida</taxon>
        <taxon>Liliopsida</taxon>
        <taxon>Asparagales</taxon>
        <taxon>Orchidaceae</taxon>
        <taxon>Vanilloideae</taxon>
        <taxon>Vanilleae</taxon>
        <taxon>Vanilla</taxon>
    </lineage>
</organism>
<name>A0A835UII2_VANPL</name>
<accession>A0A835UII2</accession>
<dbReference type="AlphaFoldDB" id="A0A835UII2"/>
<dbReference type="Proteomes" id="UP000639772">
    <property type="component" value="Chromosome 11"/>
</dbReference>
<evidence type="ECO:0000313" key="2">
    <source>
        <dbReference type="EMBL" id="KAG0462683.1"/>
    </source>
</evidence>
<proteinExistence type="predicted"/>
<comment type="caution">
    <text evidence="2">The sequence shown here is derived from an EMBL/GenBank/DDBJ whole genome shotgun (WGS) entry which is preliminary data.</text>
</comment>
<dbReference type="EMBL" id="JADCNM010000011">
    <property type="protein sequence ID" value="KAG0462683.1"/>
    <property type="molecule type" value="Genomic_DNA"/>
</dbReference>
<sequence length="67" mass="7186">MALLPPLFVFPSILRIAIKLQESASFGGIGGQDMPPLFVFFLLVGPYSLAPEPSSLSLFLCCEANVN</sequence>
<dbReference type="EMBL" id="JADCNL010000011">
    <property type="protein sequence ID" value="KAG0461219.1"/>
    <property type="molecule type" value="Genomic_DNA"/>
</dbReference>
<dbReference type="Proteomes" id="UP000636800">
    <property type="component" value="Chromosome 11"/>
</dbReference>
<evidence type="ECO:0000313" key="1">
    <source>
        <dbReference type="EMBL" id="KAG0461219.1"/>
    </source>
</evidence>
<protein>
    <submittedName>
        <fullName evidence="2">Uncharacterized protein</fullName>
    </submittedName>
</protein>
<evidence type="ECO:0000313" key="4">
    <source>
        <dbReference type="Proteomes" id="UP000639772"/>
    </source>
</evidence>
<evidence type="ECO:0000313" key="3">
    <source>
        <dbReference type="Proteomes" id="UP000636800"/>
    </source>
</evidence>